<dbReference type="SUPFAM" id="SSF69819">
    <property type="entry name" value="MTH1598-like"/>
    <property type="match status" value="1"/>
</dbReference>
<dbReference type="Proteomes" id="UP000006804">
    <property type="component" value="Chromosome"/>
</dbReference>
<dbReference type="KEGG" id="tta:Theth_0185"/>
<dbReference type="Gene3D" id="3.55.10.10">
    <property type="entry name" value="Archease domain"/>
    <property type="match status" value="1"/>
</dbReference>
<evidence type="ECO:0000256" key="1">
    <source>
        <dbReference type="ARBA" id="ARBA00007963"/>
    </source>
</evidence>
<name>F7YV03_9THEM</name>
<dbReference type="InterPro" id="IPR036820">
    <property type="entry name" value="Archease_dom_sf"/>
</dbReference>
<dbReference type="InterPro" id="IPR023572">
    <property type="entry name" value="Archease_dom"/>
</dbReference>
<comment type="similarity">
    <text evidence="1">Belongs to the archease family.</text>
</comment>
<dbReference type="PATRIC" id="fig|688269.3.peg.190"/>
<dbReference type="STRING" id="688269.Theth_0185"/>
<dbReference type="AlphaFoldDB" id="F7YV03"/>
<evidence type="ECO:0000256" key="3">
    <source>
        <dbReference type="ARBA" id="ARBA00022723"/>
    </source>
</evidence>
<dbReference type="RefSeq" id="WP_013931510.1">
    <property type="nucleotide sequence ID" value="NC_015707.1"/>
</dbReference>
<evidence type="ECO:0000256" key="4">
    <source>
        <dbReference type="ARBA" id="ARBA00022837"/>
    </source>
</evidence>
<gene>
    <name evidence="6" type="ORF">Theth_0185</name>
</gene>
<dbReference type="InterPro" id="IPR002804">
    <property type="entry name" value="Archease"/>
</dbReference>
<dbReference type="eggNOG" id="COG1371">
    <property type="taxonomic scope" value="Bacteria"/>
</dbReference>
<dbReference type="GO" id="GO:0046872">
    <property type="term" value="F:metal ion binding"/>
    <property type="evidence" value="ECO:0007669"/>
    <property type="project" value="UniProtKB-KW"/>
</dbReference>
<dbReference type="OrthoDB" id="46995at2"/>
<accession>F7YV03</accession>
<evidence type="ECO:0000313" key="7">
    <source>
        <dbReference type="Proteomes" id="UP000006804"/>
    </source>
</evidence>
<dbReference type="PANTHER" id="PTHR12682">
    <property type="entry name" value="ARCHEASE"/>
    <property type="match status" value="1"/>
</dbReference>
<proteinExistence type="inferred from homology"/>
<evidence type="ECO:0000313" key="6">
    <source>
        <dbReference type="EMBL" id="AEH50287.1"/>
    </source>
</evidence>
<protein>
    <recommendedName>
        <fullName evidence="5">Archease domain-containing protein</fullName>
    </recommendedName>
</protein>
<keyword evidence="4" id="KW-0106">Calcium</keyword>
<dbReference type="GO" id="GO:0008033">
    <property type="term" value="P:tRNA processing"/>
    <property type="evidence" value="ECO:0007669"/>
    <property type="project" value="UniProtKB-KW"/>
</dbReference>
<keyword evidence="3" id="KW-0479">Metal-binding</keyword>
<keyword evidence="2" id="KW-0819">tRNA processing</keyword>
<sequence length="125" mass="14844">MYRELDHTADVRYEIVCDSLKCIFSDLIEIFKDHYSPVFLDECTVVEYDINKSIEDLVFDVVNDWIYMIDAKKLFPKECEVQQKLLVRFCKVQKIHGTEFKALTYHGLQIVEEKNILKLKVVFDT</sequence>
<dbReference type="EMBL" id="CP002351">
    <property type="protein sequence ID" value="AEH50287.1"/>
    <property type="molecule type" value="Genomic_DNA"/>
</dbReference>
<evidence type="ECO:0000256" key="2">
    <source>
        <dbReference type="ARBA" id="ARBA00022694"/>
    </source>
</evidence>
<dbReference type="HOGENOM" id="CLU_163359_0_0_0"/>
<keyword evidence="7" id="KW-1185">Reference proteome</keyword>
<organism evidence="6 7">
    <name type="scientific">Pseudothermotoga thermarum DSM 5069</name>
    <dbReference type="NCBI Taxonomy" id="688269"/>
    <lineage>
        <taxon>Bacteria</taxon>
        <taxon>Thermotogati</taxon>
        <taxon>Thermotogota</taxon>
        <taxon>Thermotogae</taxon>
        <taxon>Thermotogales</taxon>
        <taxon>Thermotogaceae</taxon>
        <taxon>Pseudothermotoga</taxon>
    </lineage>
</organism>
<reference evidence="6 7" key="1">
    <citation type="submission" date="2010-11" db="EMBL/GenBank/DDBJ databases">
        <title>The complete genome of Thermotoga thermarum DSM 5069.</title>
        <authorList>
            <consortium name="US DOE Joint Genome Institute (JGI-PGF)"/>
            <person name="Lucas S."/>
            <person name="Copeland A."/>
            <person name="Lapidus A."/>
            <person name="Bruce D."/>
            <person name="Goodwin L."/>
            <person name="Pitluck S."/>
            <person name="Kyrpides N."/>
            <person name="Mavromatis K."/>
            <person name="Ivanova N."/>
            <person name="Zeytun A."/>
            <person name="Brettin T."/>
            <person name="Detter J.C."/>
            <person name="Tapia R."/>
            <person name="Han C."/>
            <person name="Land M."/>
            <person name="Hauser L."/>
            <person name="Markowitz V."/>
            <person name="Cheng J.-F."/>
            <person name="Hugenholtz P."/>
            <person name="Woyke T."/>
            <person name="Wu D."/>
            <person name="Spring S."/>
            <person name="Schroeder M."/>
            <person name="Brambilla E."/>
            <person name="Klenk H.-P."/>
            <person name="Eisen J.A."/>
        </authorList>
    </citation>
    <scope>NUCLEOTIDE SEQUENCE [LARGE SCALE GENOMIC DNA]</scope>
    <source>
        <strain evidence="6 7">DSM 5069</strain>
    </source>
</reference>
<dbReference type="PANTHER" id="PTHR12682:SF11">
    <property type="entry name" value="PROTEIN ARCHEASE"/>
    <property type="match status" value="1"/>
</dbReference>
<evidence type="ECO:0000259" key="5">
    <source>
        <dbReference type="Pfam" id="PF01951"/>
    </source>
</evidence>
<feature type="domain" description="Archease" evidence="5">
    <location>
        <begin position="2"/>
        <end position="124"/>
    </location>
</feature>
<dbReference type="Pfam" id="PF01951">
    <property type="entry name" value="Archease"/>
    <property type="match status" value="1"/>
</dbReference>